<keyword evidence="2 7" id="KW-0813">Transport</keyword>
<dbReference type="OrthoDB" id="195548at2157"/>
<dbReference type="CDD" id="cd06261">
    <property type="entry name" value="TM_PBP2"/>
    <property type="match status" value="1"/>
</dbReference>
<proteinExistence type="inferred from homology"/>
<dbReference type="eggNOG" id="arCOG00157">
    <property type="taxonomic scope" value="Archaea"/>
</dbReference>
<dbReference type="PROSITE" id="PS50928">
    <property type="entry name" value="ABC_TM1"/>
    <property type="match status" value="1"/>
</dbReference>
<dbReference type="GO" id="GO:0055085">
    <property type="term" value="P:transmembrane transport"/>
    <property type="evidence" value="ECO:0007669"/>
    <property type="project" value="InterPro"/>
</dbReference>
<feature type="transmembrane region" description="Helical" evidence="7">
    <location>
        <begin position="233"/>
        <end position="252"/>
    </location>
</feature>
<evidence type="ECO:0000256" key="1">
    <source>
        <dbReference type="ARBA" id="ARBA00004651"/>
    </source>
</evidence>
<accession>A0A1I0QVZ2</accession>
<organism evidence="9 10">
    <name type="scientific">Natrinema salifodinae</name>
    <dbReference type="NCBI Taxonomy" id="1202768"/>
    <lineage>
        <taxon>Archaea</taxon>
        <taxon>Methanobacteriati</taxon>
        <taxon>Methanobacteriota</taxon>
        <taxon>Stenosarchaea group</taxon>
        <taxon>Halobacteria</taxon>
        <taxon>Halobacteriales</taxon>
        <taxon>Natrialbaceae</taxon>
        <taxon>Natrinema</taxon>
    </lineage>
</organism>
<gene>
    <name evidence="9" type="ORF">SAMN05216285_4029</name>
</gene>
<dbReference type="STRING" id="1202768.SAMN05216285_4029"/>
<evidence type="ECO:0000259" key="8">
    <source>
        <dbReference type="PROSITE" id="PS50928"/>
    </source>
</evidence>
<dbReference type="Gene3D" id="1.10.3720.10">
    <property type="entry name" value="MetI-like"/>
    <property type="match status" value="1"/>
</dbReference>
<dbReference type="RefSeq" id="WP_049991973.1">
    <property type="nucleotide sequence ID" value="NZ_FOIS01000005.1"/>
</dbReference>
<evidence type="ECO:0000256" key="2">
    <source>
        <dbReference type="ARBA" id="ARBA00022448"/>
    </source>
</evidence>
<comment type="subcellular location">
    <subcellularLocation>
        <location evidence="1 7">Cell membrane</location>
        <topology evidence="1 7">Multi-pass membrane protein</topology>
    </subcellularLocation>
</comment>
<keyword evidence="10" id="KW-1185">Reference proteome</keyword>
<dbReference type="InterPro" id="IPR000515">
    <property type="entry name" value="MetI-like"/>
</dbReference>
<feature type="transmembrane region" description="Helical" evidence="7">
    <location>
        <begin position="24"/>
        <end position="45"/>
    </location>
</feature>
<feature type="transmembrane region" description="Helical" evidence="7">
    <location>
        <begin position="136"/>
        <end position="157"/>
    </location>
</feature>
<evidence type="ECO:0000313" key="9">
    <source>
        <dbReference type="EMBL" id="SEW31652.1"/>
    </source>
</evidence>
<protein>
    <submittedName>
        <fullName evidence="9">Carbohydrate ABC transporter membrane protein 1, CUT1 family</fullName>
    </submittedName>
</protein>
<feature type="transmembrane region" description="Helical" evidence="7">
    <location>
        <begin position="95"/>
        <end position="124"/>
    </location>
</feature>
<dbReference type="InterPro" id="IPR035906">
    <property type="entry name" value="MetI-like_sf"/>
</dbReference>
<comment type="similarity">
    <text evidence="7">Belongs to the binding-protein-dependent transport system permease family.</text>
</comment>
<feature type="transmembrane region" description="Helical" evidence="7">
    <location>
        <begin position="286"/>
        <end position="309"/>
    </location>
</feature>
<evidence type="ECO:0000256" key="5">
    <source>
        <dbReference type="ARBA" id="ARBA00022989"/>
    </source>
</evidence>
<evidence type="ECO:0000313" key="10">
    <source>
        <dbReference type="Proteomes" id="UP000183275"/>
    </source>
</evidence>
<dbReference type="Pfam" id="PF00528">
    <property type="entry name" value="BPD_transp_1"/>
    <property type="match status" value="1"/>
</dbReference>
<dbReference type="PANTHER" id="PTHR43005:SF1">
    <property type="entry name" value="SPERMIDINE_PUTRESCINE TRANSPORT SYSTEM PERMEASE PROTEIN"/>
    <property type="match status" value="1"/>
</dbReference>
<dbReference type="EMBL" id="FOIS01000005">
    <property type="protein sequence ID" value="SEW31652.1"/>
    <property type="molecule type" value="Genomic_DNA"/>
</dbReference>
<keyword evidence="3" id="KW-1003">Cell membrane</keyword>
<evidence type="ECO:0000256" key="3">
    <source>
        <dbReference type="ARBA" id="ARBA00022475"/>
    </source>
</evidence>
<evidence type="ECO:0000256" key="6">
    <source>
        <dbReference type="ARBA" id="ARBA00023136"/>
    </source>
</evidence>
<sequence>MRAKIRQQVKPLLYRIERLDEDKYGYLLISPMFIALSILAFYPLLRTLWVSIHGNDLYGRTPIGEFVGMDNYAAILTGDANIIMPYPFFDSGDPFGSALVVTLVITAASVTIGTVMGLGMAVILNKEFRGRAYARMIVILPWAIPIVIQGMMFYLLFQPSISFLTAPLHDLGLVSSNPLISTRDSIIIMILVDAWRRIPFIALIILAGLASIDQSLYDVARVAGASKWQQFRMITFPLIKPVVFIGMIFYTISSMKIYGVVEASAGCRTVPTLSCLVVETFRQQRWGTASAVAFITAILIGAIVTVYLVQFRSEVSGGE</sequence>
<dbReference type="Proteomes" id="UP000183275">
    <property type="component" value="Unassembled WGS sequence"/>
</dbReference>
<keyword evidence="6 7" id="KW-0472">Membrane</keyword>
<dbReference type="GO" id="GO:0005886">
    <property type="term" value="C:plasma membrane"/>
    <property type="evidence" value="ECO:0007669"/>
    <property type="project" value="UniProtKB-SubCell"/>
</dbReference>
<dbReference type="PANTHER" id="PTHR43005">
    <property type="entry name" value="BLR7065 PROTEIN"/>
    <property type="match status" value="1"/>
</dbReference>
<reference evidence="10" key="1">
    <citation type="submission" date="2016-10" db="EMBL/GenBank/DDBJ databases">
        <authorList>
            <person name="Varghese N."/>
        </authorList>
    </citation>
    <scope>NUCLEOTIDE SEQUENCE [LARGE SCALE GENOMIC DNA]</scope>
    <source>
        <strain evidence="10">CGMCC 1.12284</strain>
    </source>
</reference>
<dbReference type="AlphaFoldDB" id="A0A1I0QVZ2"/>
<feature type="domain" description="ABC transmembrane type-1" evidence="8">
    <location>
        <begin position="99"/>
        <end position="307"/>
    </location>
</feature>
<dbReference type="SUPFAM" id="SSF161098">
    <property type="entry name" value="MetI-like"/>
    <property type="match status" value="1"/>
</dbReference>
<evidence type="ECO:0000256" key="7">
    <source>
        <dbReference type="RuleBase" id="RU363032"/>
    </source>
</evidence>
<keyword evidence="5 7" id="KW-1133">Transmembrane helix</keyword>
<evidence type="ECO:0000256" key="4">
    <source>
        <dbReference type="ARBA" id="ARBA00022692"/>
    </source>
</evidence>
<name>A0A1I0QVZ2_9EURY</name>
<keyword evidence="4 7" id="KW-0812">Transmembrane</keyword>
<feature type="transmembrane region" description="Helical" evidence="7">
    <location>
        <begin position="186"/>
        <end position="212"/>
    </location>
</feature>